<gene>
    <name evidence="1" type="ORF">JAAARDRAFT_498157</name>
</gene>
<dbReference type="HOGENOM" id="CLU_2498175_0_0_1"/>
<sequence length="86" mass="9501">MAKGVRGALQVHAFVTASHFAFAGEHKESIFRSSLQNSTKGEYVSLVLPTYCLDRSDLHIIPWTDSTRSRVFDPFVSVSCTILGVL</sequence>
<evidence type="ECO:0000313" key="1">
    <source>
        <dbReference type="EMBL" id="KDQ51756.1"/>
    </source>
</evidence>
<protein>
    <submittedName>
        <fullName evidence="1">Uncharacterized protein</fullName>
    </submittedName>
</protein>
<dbReference type="InParanoid" id="A0A067PN56"/>
<proteinExistence type="predicted"/>
<name>A0A067PN56_9AGAM</name>
<dbReference type="Proteomes" id="UP000027265">
    <property type="component" value="Unassembled WGS sequence"/>
</dbReference>
<dbReference type="EMBL" id="KL197745">
    <property type="protein sequence ID" value="KDQ51756.1"/>
    <property type="molecule type" value="Genomic_DNA"/>
</dbReference>
<organism evidence="1 2">
    <name type="scientific">Jaapia argillacea MUCL 33604</name>
    <dbReference type="NCBI Taxonomy" id="933084"/>
    <lineage>
        <taxon>Eukaryota</taxon>
        <taxon>Fungi</taxon>
        <taxon>Dikarya</taxon>
        <taxon>Basidiomycota</taxon>
        <taxon>Agaricomycotina</taxon>
        <taxon>Agaricomycetes</taxon>
        <taxon>Agaricomycetidae</taxon>
        <taxon>Jaapiales</taxon>
        <taxon>Jaapiaceae</taxon>
        <taxon>Jaapia</taxon>
    </lineage>
</organism>
<dbReference type="AlphaFoldDB" id="A0A067PN56"/>
<reference evidence="2" key="1">
    <citation type="journal article" date="2014" name="Proc. Natl. Acad. Sci. U.S.A.">
        <title>Extensive sampling of basidiomycete genomes demonstrates inadequacy of the white-rot/brown-rot paradigm for wood decay fungi.</title>
        <authorList>
            <person name="Riley R."/>
            <person name="Salamov A.A."/>
            <person name="Brown D.W."/>
            <person name="Nagy L.G."/>
            <person name="Floudas D."/>
            <person name="Held B.W."/>
            <person name="Levasseur A."/>
            <person name="Lombard V."/>
            <person name="Morin E."/>
            <person name="Otillar R."/>
            <person name="Lindquist E.A."/>
            <person name="Sun H."/>
            <person name="LaButti K.M."/>
            <person name="Schmutz J."/>
            <person name="Jabbour D."/>
            <person name="Luo H."/>
            <person name="Baker S.E."/>
            <person name="Pisabarro A.G."/>
            <person name="Walton J.D."/>
            <person name="Blanchette R.A."/>
            <person name="Henrissat B."/>
            <person name="Martin F."/>
            <person name="Cullen D."/>
            <person name="Hibbett D.S."/>
            <person name="Grigoriev I.V."/>
        </authorList>
    </citation>
    <scope>NUCLEOTIDE SEQUENCE [LARGE SCALE GENOMIC DNA]</scope>
    <source>
        <strain evidence="2">MUCL 33604</strain>
    </source>
</reference>
<evidence type="ECO:0000313" key="2">
    <source>
        <dbReference type="Proteomes" id="UP000027265"/>
    </source>
</evidence>
<keyword evidence="2" id="KW-1185">Reference proteome</keyword>
<accession>A0A067PN56</accession>